<dbReference type="SMART" id="SM00850">
    <property type="entry name" value="LytTR"/>
    <property type="match status" value="1"/>
</dbReference>
<dbReference type="GO" id="GO:0000156">
    <property type="term" value="F:phosphorelay response regulator activity"/>
    <property type="evidence" value="ECO:0007669"/>
    <property type="project" value="InterPro"/>
</dbReference>
<keyword evidence="1" id="KW-0597">Phosphoprotein</keyword>
<dbReference type="PROSITE" id="PS50110">
    <property type="entry name" value="RESPONSE_REGULATORY"/>
    <property type="match status" value="1"/>
</dbReference>
<dbReference type="InterPro" id="IPR046947">
    <property type="entry name" value="LytR-like"/>
</dbReference>
<dbReference type="InterPro" id="IPR007492">
    <property type="entry name" value="LytTR_DNA-bd_dom"/>
</dbReference>
<dbReference type="Pfam" id="PF04397">
    <property type="entry name" value="LytTR"/>
    <property type="match status" value="1"/>
</dbReference>
<feature type="modified residue" description="4-aspartylphosphate" evidence="1">
    <location>
        <position position="53"/>
    </location>
</feature>
<organism evidence="4 5">
    <name type="scientific">Leeuwenhoekiella aequorea</name>
    <dbReference type="NCBI Taxonomy" id="283736"/>
    <lineage>
        <taxon>Bacteria</taxon>
        <taxon>Pseudomonadati</taxon>
        <taxon>Bacteroidota</taxon>
        <taxon>Flavobacteriia</taxon>
        <taxon>Flavobacteriales</taxon>
        <taxon>Flavobacteriaceae</taxon>
        <taxon>Leeuwenhoekiella</taxon>
    </lineage>
</organism>
<evidence type="ECO:0000256" key="1">
    <source>
        <dbReference type="PROSITE-ProRule" id="PRU00169"/>
    </source>
</evidence>
<dbReference type="Pfam" id="PF00072">
    <property type="entry name" value="Response_reg"/>
    <property type="match status" value="1"/>
</dbReference>
<accession>A0A4Q0P6E0</accession>
<sequence length="243" mass="27728">MRCLLVDDEPLALDVIASYLEKVEGVELVARCTNPLEAIHILSEQSVDLVFLDIEMPNLSGIDLVKSLDRLPQFIFTTAYPQYALEGFELNATDYLVKPIPFPRFLKAIARAKEKFEATSNKLAESKALQATQIPDTTPAFIFVKSEYENIKIDVADIRYMQGLKDYIKIYTQHSEKAILTLSSFKELLDKLPQQNFLRTHRSFIVNINAIRAVQKSKIVIDEIRIPIGDTYKDEVFKKLNIS</sequence>
<dbReference type="AlphaFoldDB" id="A0A4Q0P6E0"/>
<comment type="caution">
    <text evidence="4">The sequence shown here is derived from an EMBL/GenBank/DDBJ whole genome shotgun (WGS) entry which is preliminary data.</text>
</comment>
<dbReference type="Proteomes" id="UP000289238">
    <property type="component" value="Unassembled WGS sequence"/>
</dbReference>
<gene>
    <name evidence="4" type="ORF">DSM00_2039</name>
</gene>
<dbReference type="Gene3D" id="3.40.50.2300">
    <property type="match status" value="1"/>
</dbReference>
<evidence type="ECO:0000313" key="5">
    <source>
        <dbReference type="Proteomes" id="UP000289238"/>
    </source>
</evidence>
<keyword evidence="5" id="KW-1185">Reference proteome</keyword>
<reference evidence="4 5" key="1">
    <citation type="submission" date="2018-07" db="EMBL/GenBank/DDBJ databases">
        <title>Leeuwenhoekiella genomics.</title>
        <authorList>
            <person name="Tahon G."/>
            <person name="Willems A."/>
        </authorList>
    </citation>
    <scope>NUCLEOTIDE SEQUENCE [LARGE SCALE GENOMIC DNA]</scope>
    <source>
        <strain evidence="4 5">LMG 22550</strain>
    </source>
</reference>
<proteinExistence type="predicted"/>
<dbReference type="Gene3D" id="2.40.50.1020">
    <property type="entry name" value="LytTr DNA-binding domain"/>
    <property type="match status" value="1"/>
</dbReference>
<dbReference type="OrthoDB" id="2168082at2"/>
<feature type="domain" description="HTH LytTR-type" evidence="3">
    <location>
        <begin position="142"/>
        <end position="242"/>
    </location>
</feature>
<dbReference type="SUPFAM" id="SSF52172">
    <property type="entry name" value="CheY-like"/>
    <property type="match status" value="1"/>
</dbReference>
<dbReference type="InterPro" id="IPR001789">
    <property type="entry name" value="Sig_transdc_resp-reg_receiver"/>
</dbReference>
<dbReference type="InterPro" id="IPR011006">
    <property type="entry name" value="CheY-like_superfamily"/>
</dbReference>
<dbReference type="PANTHER" id="PTHR37299:SF1">
    <property type="entry name" value="STAGE 0 SPORULATION PROTEIN A HOMOLOG"/>
    <property type="match status" value="1"/>
</dbReference>
<evidence type="ECO:0000259" key="3">
    <source>
        <dbReference type="PROSITE" id="PS50930"/>
    </source>
</evidence>
<dbReference type="PROSITE" id="PS50930">
    <property type="entry name" value="HTH_LYTTR"/>
    <property type="match status" value="1"/>
</dbReference>
<dbReference type="EMBL" id="QOVM01000004">
    <property type="protein sequence ID" value="RXG21975.1"/>
    <property type="molecule type" value="Genomic_DNA"/>
</dbReference>
<feature type="domain" description="Response regulatory" evidence="2">
    <location>
        <begin position="2"/>
        <end position="113"/>
    </location>
</feature>
<dbReference type="GO" id="GO:0003677">
    <property type="term" value="F:DNA binding"/>
    <property type="evidence" value="ECO:0007669"/>
    <property type="project" value="InterPro"/>
</dbReference>
<dbReference type="RefSeq" id="WP_128757882.1">
    <property type="nucleotide sequence ID" value="NZ_QOVM01000004.1"/>
</dbReference>
<evidence type="ECO:0000259" key="2">
    <source>
        <dbReference type="PROSITE" id="PS50110"/>
    </source>
</evidence>
<dbReference type="SMART" id="SM00448">
    <property type="entry name" value="REC"/>
    <property type="match status" value="1"/>
</dbReference>
<evidence type="ECO:0000313" key="4">
    <source>
        <dbReference type="EMBL" id="RXG21975.1"/>
    </source>
</evidence>
<protein>
    <submittedName>
        <fullName evidence="4">LytTR family two component transcriptional regulator</fullName>
    </submittedName>
</protein>
<name>A0A4Q0P6E0_9FLAO</name>
<dbReference type="PANTHER" id="PTHR37299">
    <property type="entry name" value="TRANSCRIPTIONAL REGULATOR-RELATED"/>
    <property type="match status" value="1"/>
</dbReference>